<organism evidence="3 4">
    <name type="scientific">Tetradesmus obliquus</name>
    <name type="common">Green alga</name>
    <name type="synonym">Acutodesmus obliquus</name>
    <dbReference type="NCBI Taxonomy" id="3088"/>
    <lineage>
        <taxon>Eukaryota</taxon>
        <taxon>Viridiplantae</taxon>
        <taxon>Chlorophyta</taxon>
        <taxon>core chlorophytes</taxon>
        <taxon>Chlorophyceae</taxon>
        <taxon>CS clade</taxon>
        <taxon>Sphaeropleales</taxon>
        <taxon>Scenedesmaceae</taxon>
        <taxon>Tetradesmus</taxon>
    </lineage>
</organism>
<name>A0A383VM61_TETOB</name>
<feature type="region of interest" description="Disordered" evidence="1">
    <location>
        <begin position="63"/>
        <end position="101"/>
    </location>
</feature>
<evidence type="ECO:0000313" key="3">
    <source>
        <dbReference type="EMBL" id="SZX66627.1"/>
    </source>
</evidence>
<accession>A0A383VM61</accession>
<keyword evidence="2" id="KW-0812">Transmembrane</keyword>
<evidence type="ECO:0000256" key="2">
    <source>
        <dbReference type="SAM" id="Phobius"/>
    </source>
</evidence>
<protein>
    <submittedName>
        <fullName evidence="3">Uncharacterized protein</fullName>
    </submittedName>
</protein>
<dbReference type="Proteomes" id="UP000256970">
    <property type="component" value="Unassembled WGS sequence"/>
</dbReference>
<dbReference type="EMBL" id="FNXT01000723">
    <property type="protein sequence ID" value="SZX66627.1"/>
    <property type="molecule type" value="Genomic_DNA"/>
</dbReference>
<feature type="compositionally biased region" description="Low complexity" evidence="1">
    <location>
        <begin position="76"/>
        <end position="101"/>
    </location>
</feature>
<gene>
    <name evidence="3" type="ORF">BQ4739_LOCUS7024</name>
</gene>
<feature type="transmembrane region" description="Helical" evidence="2">
    <location>
        <begin position="123"/>
        <end position="147"/>
    </location>
</feature>
<sequence>MAHRPTVTALASRTSSSTSFLKQRALQCGCHAVHQQVPTPLQQPARQLQLHTSSRQRRYLVQAQNEDRAQQKVTRPKAPATAPTKDPQQQPTSPPQQQQQEQWHNALAWLQEKWQQLDLPQKAYTVVAGLVLLVALPKVLVLLVLLLERVLIGGLLALEEVLLQLLLKGGALLGVLGAVALVGAGVYVFARKAIK</sequence>
<proteinExistence type="predicted"/>
<evidence type="ECO:0000313" key="4">
    <source>
        <dbReference type="Proteomes" id="UP000256970"/>
    </source>
</evidence>
<keyword evidence="2" id="KW-0472">Membrane</keyword>
<reference evidence="3 4" key="1">
    <citation type="submission" date="2016-10" db="EMBL/GenBank/DDBJ databases">
        <authorList>
            <person name="Cai Z."/>
        </authorList>
    </citation>
    <scope>NUCLEOTIDE SEQUENCE [LARGE SCALE GENOMIC DNA]</scope>
</reference>
<keyword evidence="2" id="KW-1133">Transmembrane helix</keyword>
<evidence type="ECO:0000256" key="1">
    <source>
        <dbReference type="SAM" id="MobiDB-lite"/>
    </source>
</evidence>
<feature type="transmembrane region" description="Helical" evidence="2">
    <location>
        <begin position="167"/>
        <end position="190"/>
    </location>
</feature>
<dbReference type="AlphaFoldDB" id="A0A383VM61"/>
<keyword evidence="4" id="KW-1185">Reference proteome</keyword>